<dbReference type="PhylomeDB" id="Q2RVW6"/>
<comment type="similarity">
    <text evidence="1 5">Belongs to the HypA/HybF family.</text>
</comment>
<comment type="function">
    <text evidence="5">Involved in the maturation of [NiFe] hydrogenases. Required for nickel insertion into the metal center of the hydrogenase.</text>
</comment>
<dbReference type="InterPro" id="IPR020538">
    <property type="entry name" value="Hydgase_Ni_incorp_HypA/HybF_CS"/>
</dbReference>
<name>Q2RVW6_RHORT</name>
<evidence type="ECO:0000313" key="7">
    <source>
        <dbReference type="Proteomes" id="UP000001929"/>
    </source>
</evidence>
<dbReference type="eggNOG" id="COG0375">
    <property type="taxonomic scope" value="Bacteria"/>
</dbReference>
<accession>Q2RVW6</accession>
<evidence type="ECO:0000256" key="4">
    <source>
        <dbReference type="ARBA" id="ARBA00022833"/>
    </source>
</evidence>
<keyword evidence="2 5" id="KW-0533">Nickel</keyword>
<dbReference type="HOGENOM" id="CLU_126929_0_0_5"/>
<dbReference type="PROSITE" id="PS01249">
    <property type="entry name" value="HYPA"/>
    <property type="match status" value="1"/>
</dbReference>
<evidence type="ECO:0000313" key="6">
    <source>
        <dbReference type="EMBL" id="ABC21729.1"/>
    </source>
</evidence>
<dbReference type="GO" id="GO:0051604">
    <property type="term" value="P:protein maturation"/>
    <property type="evidence" value="ECO:0007669"/>
    <property type="project" value="InterPro"/>
</dbReference>
<sequence>MHELTVVEGLMGILTSHAKANAIARITSVHVVIGRLRGLDRRQIAGCFEILAEGTLAEGARLDIEEIGIEGRCRDCGQTFAVPGFQIQCPTCSSVAVDLLSGQELHIKTFEGKTLEDLGVEESAASTT</sequence>
<dbReference type="EMBL" id="CP000230">
    <property type="protein sequence ID" value="ABC21729.1"/>
    <property type="molecule type" value="Genomic_DNA"/>
</dbReference>
<dbReference type="RefSeq" id="WP_011388683.1">
    <property type="nucleotide sequence ID" value="NC_007643.1"/>
</dbReference>
<protein>
    <recommendedName>
        <fullName evidence="5">Hydrogenase maturation factor HypA</fullName>
    </recommendedName>
</protein>
<reference evidence="6 7" key="1">
    <citation type="journal article" date="2011" name="Stand. Genomic Sci.">
        <title>Complete genome sequence of Rhodospirillum rubrum type strain (S1).</title>
        <authorList>
            <person name="Munk A.C."/>
            <person name="Copeland A."/>
            <person name="Lucas S."/>
            <person name="Lapidus A."/>
            <person name="Del Rio T.G."/>
            <person name="Barry K."/>
            <person name="Detter J.C."/>
            <person name="Hammon N."/>
            <person name="Israni S."/>
            <person name="Pitluck S."/>
            <person name="Brettin T."/>
            <person name="Bruce D."/>
            <person name="Han C."/>
            <person name="Tapia R."/>
            <person name="Gilna P."/>
            <person name="Schmutz J."/>
            <person name="Larimer F."/>
            <person name="Land M."/>
            <person name="Kyrpides N.C."/>
            <person name="Mavromatis K."/>
            <person name="Richardson P."/>
            <person name="Rohde M."/>
            <person name="Goker M."/>
            <person name="Klenk H.P."/>
            <person name="Zhang Y."/>
            <person name="Roberts G.P."/>
            <person name="Reslewic S."/>
            <person name="Schwartz D.C."/>
        </authorList>
    </citation>
    <scope>NUCLEOTIDE SEQUENCE [LARGE SCALE GENOMIC DNA]</scope>
    <source>
        <strain evidence="7">ATCC 11170 / ATH 1.1.1 / DSM 467 / LMG 4362 / NCIMB 8255 / S1</strain>
    </source>
</reference>
<dbReference type="KEGG" id="rru:Rru_A0928"/>
<keyword evidence="7" id="KW-1185">Reference proteome</keyword>
<dbReference type="NCBIfam" id="TIGR00100">
    <property type="entry name" value="hypA"/>
    <property type="match status" value="1"/>
</dbReference>
<dbReference type="EnsemblBacteria" id="ABC21729">
    <property type="protein sequence ID" value="ABC21729"/>
    <property type="gene ID" value="Rru_A0928"/>
</dbReference>
<evidence type="ECO:0000256" key="2">
    <source>
        <dbReference type="ARBA" id="ARBA00022596"/>
    </source>
</evidence>
<proteinExistence type="inferred from homology"/>
<dbReference type="STRING" id="269796.Rru_A0928"/>
<dbReference type="GO" id="GO:0008270">
    <property type="term" value="F:zinc ion binding"/>
    <property type="evidence" value="ECO:0007669"/>
    <property type="project" value="UniProtKB-UniRule"/>
</dbReference>
<organism evidence="6 7">
    <name type="scientific">Rhodospirillum rubrum (strain ATCC 11170 / ATH 1.1.1 / DSM 467 / LMG 4362 / NCIMB 8255 / S1)</name>
    <dbReference type="NCBI Taxonomy" id="269796"/>
    <lineage>
        <taxon>Bacteria</taxon>
        <taxon>Pseudomonadati</taxon>
        <taxon>Pseudomonadota</taxon>
        <taxon>Alphaproteobacteria</taxon>
        <taxon>Rhodospirillales</taxon>
        <taxon>Rhodospirillaceae</taxon>
        <taxon>Rhodospirillum</taxon>
    </lineage>
</organism>
<dbReference type="PANTHER" id="PTHR34535">
    <property type="entry name" value="HYDROGENASE MATURATION FACTOR HYPA"/>
    <property type="match status" value="1"/>
</dbReference>
<feature type="binding site" evidence="5">
    <location>
        <position position="76"/>
    </location>
    <ligand>
        <name>Zn(2+)</name>
        <dbReference type="ChEBI" id="CHEBI:29105"/>
    </ligand>
</feature>
<dbReference type="Pfam" id="PF01155">
    <property type="entry name" value="HypA"/>
    <property type="match status" value="1"/>
</dbReference>
<dbReference type="Proteomes" id="UP000001929">
    <property type="component" value="Chromosome"/>
</dbReference>
<gene>
    <name evidence="5" type="primary">hypA</name>
    <name evidence="6" type="ordered locus">Rru_A0928</name>
</gene>
<dbReference type="PATRIC" id="fig|269796.9.peg.984"/>
<feature type="binding site" evidence="5">
    <location>
        <position position="2"/>
    </location>
    <ligand>
        <name>Ni(2+)</name>
        <dbReference type="ChEBI" id="CHEBI:49786"/>
    </ligand>
</feature>
<evidence type="ECO:0000256" key="1">
    <source>
        <dbReference type="ARBA" id="ARBA00010748"/>
    </source>
</evidence>
<dbReference type="InterPro" id="IPR000688">
    <property type="entry name" value="HypA/HybF"/>
</dbReference>
<dbReference type="Gene3D" id="3.30.2320.80">
    <property type="match status" value="1"/>
</dbReference>
<feature type="binding site" evidence="5">
    <location>
        <position position="73"/>
    </location>
    <ligand>
        <name>Zn(2+)</name>
        <dbReference type="ChEBI" id="CHEBI:29105"/>
    </ligand>
</feature>
<keyword evidence="4 5" id="KW-0862">Zinc</keyword>
<dbReference type="AlphaFoldDB" id="Q2RVW6"/>
<dbReference type="PANTHER" id="PTHR34535:SF3">
    <property type="entry name" value="HYDROGENASE MATURATION FACTOR HYPA"/>
    <property type="match status" value="1"/>
</dbReference>
<dbReference type="GO" id="GO:0016151">
    <property type="term" value="F:nickel cation binding"/>
    <property type="evidence" value="ECO:0007669"/>
    <property type="project" value="UniProtKB-UniRule"/>
</dbReference>
<feature type="binding site" evidence="5">
    <location>
        <position position="92"/>
    </location>
    <ligand>
        <name>Zn(2+)</name>
        <dbReference type="ChEBI" id="CHEBI:29105"/>
    </ligand>
</feature>
<evidence type="ECO:0000256" key="3">
    <source>
        <dbReference type="ARBA" id="ARBA00022723"/>
    </source>
</evidence>
<evidence type="ECO:0000256" key="5">
    <source>
        <dbReference type="HAMAP-Rule" id="MF_00213"/>
    </source>
</evidence>
<dbReference type="PIRSF" id="PIRSF004761">
    <property type="entry name" value="Hydrgn_mat_HypA"/>
    <property type="match status" value="1"/>
</dbReference>
<feature type="binding site" evidence="5">
    <location>
        <position position="89"/>
    </location>
    <ligand>
        <name>Zn(2+)</name>
        <dbReference type="ChEBI" id="CHEBI:29105"/>
    </ligand>
</feature>
<keyword evidence="3 5" id="KW-0479">Metal-binding</keyword>
<dbReference type="HAMAP" id="MF_00213">
    <property type="entry name" value="HypA_HybF"/>
    <property type="match status" value="1"/>
</dbReference>